<feature type="region of interest" description="Disordered" evidence="1">
    <location>
        <begin position="177"/>
        <end position="204"/>
    </location>
</feature>
<evidence type="ECO:0000259" key="2">
    <source>
        <dbReference type="Pfam" id="PF14111"/>
    </source>
</evidence>
<evidence type="ECO:0000313" key="4">
    <source>
        <dbReference type="Proteomes" id="UP001454036"/>
    </source>
</evidence>
<proteinExistence type="predicted"/>
<feature type="region of interest" description="Disordered" evidence="1">
    <location>
        <begin position="210"/>
        <end position="229"/>
    </location>
</feature>
<evidence type="ECO:0000256" key="1">
    <source>
        <dbReference type="SAM" id="MobiDB-lite"/>
    </source>
</evidence>
<dbReference type="AlphaFoldDB" id="A0AAV3RL87"/>
<evidence type="ECO:0000313" key="3">
    <source>
        <dbReference type="EMBL" id="GAA0176101.1"/>
    </source>
</evidence>
<reference evidence="3 4" key="1">
    <citation type="submission" date="2024-01" db="EMBL/GenBank/DDBJ databases">
        <title>The complete chloroplast genome sequence of Lithospermum erythrorhizon: insights into the phylogenetic relationship among Boraginaceae species and the maternal lineages of purple gromwells.</title>
        <authorList>
            <person name="Okada T."/>
            <person name="Watanabe K."/>
        </authorList>
    </citation>
    <scope>NUCLEOTIDE SEQUENCE [LARGE SCALE GENOMIC DNA]</scope>
</reference>
<organism evidence="3 4">
    <name type="scientific">Lithospermum erythrorhizon</name>
    <name type="common">Purple gromwell</name>
    <name type="synonym">Lithospermum officinale var. erythrorhizon</name>
    <dbReference type="NCBI Taxonomy" id="34254"/>
    <lineage>
        <taxon>Eukaryota</taxon>
        <taxon>Viridiplantae</taxon>
        <taxon>Streptophyta</taxon>
        <taxon>Embryophyta</taxon>
        <taxon>Tracheophyta</taxon>
        <taxon>Spermatophyta</taxon>
        <taxon>Magnoliopsida</taxon>
        <taxon>eudicotyledons</taxon>
        <taxon>Gunneridae</taxon>
        <taxon>Pentapetalae</taxon>
        <taxon>asterids</taxon>
        <taxon>lamiids</taxon>
        <taxon>Boraginales</taxon>
        <taxon>Boraginaceae</taxon>
        <taxon>Boraginoideae</taxon>
        <taxon>Lithospermeae</taxon>
        <taxon>Lithospermum</taxon>
    </lineage>
</organism>
<sequence>MEADLTRLLGALSLEGEELDEVFVPDIAYDQVEERFQFSLVAKVLTKQHFHIQTLKDTLRNLWGGEDGVQVLGMGVNLFHVIIVEESRMMRVLQHELWLFEGYAILLKNADFGRAIGAHIREVIEVDKRSIEQEWGHYIRVKQHGDRNLRNEVVGNSEDFEPSMGNRGIRIRSYDRGVEDNNDDHQFKGTKPTSGGGLGDGETRLEHLYGDTHRRERPTSPPIVSCEEDNTGDDYQFTFATGVLHEVQGECLVVGIDTTNQLFPSKGVDITKLLQIGWRQPSPSGPRLLDEDCDVELSRHWQVLHSSSGEGYIVDPVGIAGGITLMWKDPSLVTVEREAEWWVEILVKDESKRP</sequence>
<feature type="compositionally biased region" description="Basic and acidic residues" evidence="1">
    <location>
        <begin position="177"/>
        <end position="187"/>
    </location>
</feature>
<gene>
    <name evidence="3" type="ORF">LIER_29156</name>
</gene>
<keyword evidence="4" id="KW-1185">Reference proteome</keyword>
<dbReference type="Pfam" id="PF14111">
    <property type="entry name" value="DUF4283"/>
    <property type="match status" value="1"/>
</dbReference>
<name>A0AAV3RL87_LITER</name>
<dbReference type="Proteomes" id="UP001454036">
    <property type="component" value="Unassembled WGS sequence"/>
</dbReference>
<comment type="caution">
    <text evidence="3">The sequence shown here is derived from an EMBL/GenBank/DDBJ whole genome shotgun (WGS) entry which is preliminary data.</text>
</comment>
<protein>
    <recommendedName>
        <fullName evidence="2">DUF4283 domain-containing protein</fullName>
    </recommendedName>
</protein>
<accession>A0AAV3RL87</accession>
<dbReference type="InterPro" id="IPR025558">
    <property type="entry name" value="DUF4283"/>
</dbReference>
<feature type="domain" description="DUF4283" evidence="2">
    <location>
        <begin position="33"/>
        <end position="108"/>
    </location>
</feature>
<dbReference type="EMBL" id="BAABME010009944">
    <property type="protein sequence ID" value="GAA0176101.1"/>
    <property type="molecule type" value="Genomic_DNA"/>
</dbReference>